<dbReference type="EMBL" id="JAHLFP010000063">
    <property type="protein sequence ID" value="MBU3806672.1"/>
    <property type="molecule type" value="Genomic_DNA"/>
</dbReference>
<comment type="caution">
    <text evidence="1">The sequence shown here is derived from an EMBL/GenBank/DDBJ whole genome shotgun (WGS) entry which is preliminary data.</text>
</comment>
<dbReference type="AlphaFoldDB" id="A0A948T3G0"/>
<gene>
    <name evidence="1" type="ORF">H9882_07265</name>
</gene>
<sequence length="298" mass="33313">MAAGMGSRYGGLKQIDPVGQHGEAILDYSVFDARQAGFETVVFIIKKEIEEAFRSTIGARLEPHMDVRYAYQQLDCLPKGYTVPEGRVKPWGTSHAILSAAEAIDAPFAVINADDYYGPQAFKEVYNYLSTHPDTNVYEYSMVGYLLKNTVTENGSVSRGVCQADAEGFLSNVTERTQIETFPEGIRYTEDGGNTWTDLEQDSVVSMNLWGFTPSFVREIANRFPAFLDAALQENPMKAEFYLPTVVSQLIEEGKARVKILHSQDRWHGVTYQEDKPLVVEAIAKKTQQGEYPAPLWG</sequence>
<dbReference type="Gene3D" id="3.90.550.10">
    <property type="entry name" value="Spore Coat Polysaccharide Biosynthesis Protein SpsA, Chain A"/>
    <property type="match status" value="1"/>
</dbReference>
<reference evidence="1" key="2">
    <citation type="submission" date="2021-04" db="EMBL/GenBank/DDBJ databases">
        <authorList>
            <person name="Gilroy R."/>
        </authorList>
    </citation>
    <scope>NUCLEOTIDE SEQUENCE</scope>
    <source>
        <strain evidence="1">B5_2728</strain>
    </source>
</reference>
<proteinExistence type="predicted"/>
<reference evidence="1" key="1">
    <citation type="journal article" date="2021" name="PeerJ">
        <title>Extensive microbial diversity within the chicken gut microbiome revealed by metagenomics and culture.</title>
        <authorList>
            <person name="Gilroy R."/>
            <person name="Ravi A."/>
            <person name="Getino M."/>
            <person name="Pursley I."/>
            <person name="Horton D.L."/>
            <person name="Alikhan N.F."/>
            <person name="Baker D."/>
            <person name="Gharbi K."/>
            <person name="Hall N."/>
            <person name="Watson M."/>
            <person name="Adriaenssens E.M."/>
            <person name="Foster-Nyarko E."/>
            <person name="Jarju S."/>
            <person name="Secka A."/>
            <person name="Antonio M."/>
            <person name="Oren A."/>
            <person name="Chaudhuri R.R."/>
            <person name="La Ragione R."/>
            <person name="Hildebrand F."/>
            <person name="Pallen M.J."/>
        </authorList>
    </citation>
    <scope>NUCLEOTIDE SEQUENCE</scope>
    <source>
        <strain evidence="1">B5_2728</strain>
    </source>
</reference>
<name>A0A948T3G0_9FIRM</name>
<dbReference type="InterPro" id="IPR029044">
    <property type="entry name" value="Nucleotide-diphossugar_trans"/>
</dbReference>
<dbReference type="SUPFAM" id="SSF53448">
    <property type="entry name" value="Nucleotide-diphospho-sugar transferases"/>
    <property type="match status" value="1"/>
</dbReference>
<protein>
    <submittedName>
        <fullName evidence="1">Nucleotidyltransferase</fullName>
    </submittedName>
</protein>
<dbReference type="Proteomes" id="UP000713596">
    <property type="component" value="Unassembled WGS sequence"/>
</dbReference>
<evidence type="ECO:0000313" key="1">
    <source>
        <dbReference type="EMBL" id="MBU3806672.1"/>
    </source>
</evidence>
<accession>A0A948T3G0</accession>
<evidence type="ECO:0000313" key="2">
    <source>
        <dbReference type="Proteomes" id="UP000713596"/>
    </source>
</evidence>
<organism evidence="1 2">
    <name type="scientific">Candidatus Allofournierella pullistercoris</name>
    <dbReference type="NCBI Taxonomy" id="2838597"/>
    <lineage>
        <taxon>Bacteria</taxon>
        <taxon>Bacillati</taxon>
        <taxon>Bacillota</taxon>
        <taxon>Clostridia</taxon>
        <taxon>Eubacteriales</taxon>
        <taxon>Oscillospiraceae</taxon>
        <taxon>Allofournierella</taxon>
    </lineage>
</organism>